<evidence type="ECO:0000313" key="3">
    <source>
        <dbReference type="Proteomes" id="UP000688137"/>
    </source>
</evidence>
<dbReference type="AlphaFoldDB" id="A0A8S1MKX9"/>
<comment type="caution">
    <text evidence="2">The sequence shown here is derived from an EMBL/GenBank/DDBJ whole genome shotgun (WGS) entry which is preliminary data.</text>
</comment>
<sequence length="52" mass="6057">MNQIMNQLMLILDFIIIIQLFLNANLIVYNAQMHAHNGVATMMQMLENSHKK</sequence>
<keyword evidence="1" id="KW-0472">Membrane</keyword>
<protein>
    <submittedName>
        <fullName evidence="2">Uncharacterized protein</fullName>
    </submittedName>
</protein>
<feature type="transmembrane region" description="Helical" evidence="1">
    <location>
        <begin position="7"/>
        <end position="29"/>
    </location>
</feature>
<dbReference type="Proteomes" id="UP000688137">
    <property type="component" value="Unassembled WGS sequence"/>
</dbReference>
<evidence type="ECO:0000256" key="1">
    <source>
        <dbReference type="SAM" id="Phobius"/>
    </source>
</evidence>
<dbReference type="EMBL" id="CAJJDM010000066">
    <property type="protein sequence ID" value="CAD8080930.1"/>
    <property type="molecule type" value="Genomic_DNA"/>
</dbReference>
<accession>A0A8S1MKX9</accession>
<name>A0A8S1MKX9_PARPR</name>
<gene>
    <name evidence="2" type="ORF">PPRIM_AZ9-3.1.T0640236</name>
</gene>
<proteinExistence type="predicted"/>
<reference evidence="2" key="1">
    <citation type="submission" date="2021-01" db="EMBL/GenBank/DDBJ databases">
        <authorList>
            <consortium name="Genoscope - CEA"/>
            <person name="William W."/>
        </authorList>
    </citation>
    <scope>NUCLEOTIDE SEQUENCE</scope>
</reference>
<evidence type="ECO:0000313" key="2">
    <source>
        <dbReference type="EMBL" id="CAD8080930.1"/>
    </source>
</evidence>
<keyword evidence="3" id="KW-1185">Reference proteome</keyword>
<organism evidence="2 3">
    <name type="scientific">Paramecium primaurelia</name>
    <dbReference type="NCBI Taxonomy" id="5886"/>
    <lineage>
        <taxon>Eukaryota</taxon>
        <taxon>Sar</taxon>
        <taxon>Alveolata</taxon>
        <taxon>Ciliophora</taxon>
        <taxon>Intramacronucleata</taxon>
        <taxon>Oligohymenophorea</taxon>
        <taxon>Peniculida</taxon>
        <taxon>Parameciidae</taxon>
        <taxon>Paramecium</taxon>
    </lineage>
</organism>
<keyword evidence="1" id="KW-0812">Transmembrane</keyword>
<keyword evidence="1" id="KW-1133">Transmembrane helix</keyword>